<sequence length="193" mass="21210">MSKEIMAKQALNWTVAVLRSRNRVAAAMSSRLRVMERKTLTRPMGHRTAHRYSSLWIWDLALTCNSTVQSVEREHGCECTSAEILYFAGDIDCGGPAQQVCPEDCEVCKTCLRLIGCDNSVVDGGANASIPQVISRSMRGNAVPMSVAIVASLVTAILGVNMFQQRKRLVANDELQSALQEDEQDEPPLDPMV</sequence>
<dbReference type="eggNOG" id="ENOG502T4CN">
    <property type="taxonomic scope" value="Eukaryota"/>
</dbReference>
<keyword evidence="1" id="KW-0812">Transmembrane</keyword>
<feature type="transmembrane region" description="Helical" evidence="1">
    <location>
        <begin position="142"/>
        <end position="163"/>
    </location>
</feature>
<comment type="caution">
    <text evidence="2">The sequence shown here is derived from an EMBL/GenBank/DDBJ whole genome shotgun (WGS) entry which is preliminary data.</text>
</comment>
<protein>
    <submittedName>
        <fullName evidence="2">Uncharacterized protein</fullName>
    </submittedName>
</protein>
<gene>
    <name evidence="2" type="ORF">THAOC_35535</name>
</gene>
<dbReference type="AlphaFoldDB" id="K0R0R9"/>
<reference evidence="2 3" key="1">
    <citation type="journal article" date="2012" name="Genome Biol.">
        <title>Genome and low-iron response of an oceanic diatom adapted to chronic iron limitation.</title>
        <authorList>
            <person name="Lommer M."/>
            <person name="Specht M."/>
            <person name="Roy A.S."/>
            <person name="Kraemer L."/>
            <person name="Andreson R."/>
            <person name="Gutowska M.A."/>
            <person name="Wolf J."/>
            <person name="Bergner S.V."/>
            <person name="Schilhabel M.B."/>
            <person name="Klostermeier U.C."/>
            <person name="Beiko R.G."/>
            <person name="Rosenstiel P."/>
            <person name="Hippler M."/>
            <person name="Laroche J."/>
        </authorList>
    </citation>
    <scope>NUCLEOTIDE SEQUENCE [LARGE SCALE GENOMIC DNA]</scope>
    <source>
        <strain evidence="2 3">CCMP1005</strain>
    </source>
</reference>
<keyword evidence="1" id="KW-1133">Transmembrane helix</keyword>
<dbReference type="EMBL" id="AGNL01048212">
    <property type="protein sequence ID" value="EJK45833.1"/>
    <property type="molecule type" value="Genomic_DNA"/>
</dbReference>
<proteinExistence type="predicted"/>
<keyword evidence="1" id="KW-0472">Membrane</keyword>
<evidence type="ECO:0000256" key="1">
    <source>
        <dbReference type="SAM" id="Phobius"/>
    </source>
</evidence>
<name>K0R0R9_THAOC</name>
<evidence type="ECO:0000313" key="2">
    <source>
        <dbReference type="EMBL" id="EJK45833.1"/>
    </source>
</evidence>
<evidence type="ECO:0000313" key="3">
    <source>
        <dbReference type="Proteomes" id="UP000266841"/>
    </source>
</evidence>
<dbReference type="Proteomes" id="UP000266841">
    <property type="component" value="Unassembled WGS sequence"/>
</dbReference>
<dbReference type="OrthoDB" id="49542at2759"/>
<accession>K0R0R9</accession>
<organism evidence="2 3">
    <name type="scientific">Thalassiosira oceanica</name>
    <name type="common">Marine diatom</name>
    <dbReference type="NCBI Taxonomy" id="159749"/>
    <lineage>
        <taxon>Eukaryota</taxon>
        <taxon>Sar</taxon>
        <taxon>Stramenopiles</taxon>
        <taxon>Ochrophyta</taxon>
        <taxon>Bacillariophyta</taxon>
        <taxon>Coscinodiscophyceae</taxon>
        <taxon>Thalassiosirophycidae</taxon>
        <taxon>Thalassiosirales</taxon>
        <taxon>Thalassiosiraceae</taxon>
        <taxon>Thalassiosira</taxon>
    </lineage>
</organism>
<keyword evidence="3" id="KW-1185">Reference proteome</keyword>